<accession>A0AAN5IBY3</accession>
<dbReference type="InterPro" id="IPR000182">
    <property type="entry name" value="GNAT_dom"/>
</dbReference>
<keyword evidence="7" id="KW-0539">Nucleus</keyword>
<keyword evidence="4 9" id="KW-0103">Bromodomain</keyword>
<evidence type="ECO:0000256" key="7">
    <source>
        <dbReference type="ARBA" id="ARBA00023242"/>
    </source>
</evidence>
<keyword evidence="6" id="KW-0206">Cytoskeleton</keyword>
<dbReference type="AlphaFoldDB" id="A0AAN5IBY3"/>
<evidence type="ECO:0008006" key="15">
    <source>
        <dbReference type="Google" id="ProtNLM"/>
    </source>
</evidence>
<evidence type="ECO:0000256" key="1">
    <source>
        <dbReference type="ARBA" id="ARBA00004123"/>
    </source>
</evidence>
<dbReference type="GO" id="GO:0043992">
    <property type="term" value="F:histone H3K9 acetyltransferase activity"/>
    <property type="evidence" value="ECO:0007669"/>
    <property type="project" value="UniProtKB-ARBA"/>
</dbReference>
<sequence>PMSERSESVSPELGEPDYEKDEDEDVEEARSDGSGETEEDNQSEELGVVNDDVVEEGGEEDEEDEESSEEEDEESGEDMEEDKEDEAMDEGTANGRKKASRRNHRRDVEFSDEDDELGALADMSESSGDSDIEEEFPAYIERPRLCKHLTVFGECDERQCECPGFRLEFMSRRALFSVDNGVGDSPQIAECYACGHKMSSHFTGIRDLSVEDVDRLSDIMDDVDVAHDAIKTAHPFIASHMLNFYKHALMALRLLNPDAITDPFRVGDALPPFDRPSVETLMRHYLGLNTPTDQALSRPMYMHAGRFMTEFNRWRPPLPEFFHLCHIDQGQYVDFLDKWTVHCALPEIFPSLKQHEPVHVFGINALFMYARFLKRTSKDTEEDPMRKDQFVNDPMSTMEMRHFCRGFFRYLYDAKKRNPEKLRYIKPHLHPSFQWPIWDKLSDLREGGIGPETRQHLKTMHRTLKAADKERNIGNIPHEIMMKTCLKMVMNEKEKAKDKDKDMFLTEVARGEVARNEEREGIIRFINVKHHVDEMTARENLVWLLQLQNLFSIQLPKMPKEYITRLVFDDRHRNLALVKKDKGVIGGICYRPFKEQGFCEIVFCAITANEQVKGYGTHLMNHIKEYMAQRYEIPHLLTFADEFATGYFTKQGFTEKLGIPKEKYGGFIKEYEGATLMGCSLNSDFNYTNFSGWARVARDMHAALFDVAFPGTKASKTFGGIEHIFAEHERHSNDPLPLRMIPGMSDYDHKHRKPTADPELETKMKNIMVKLKADAHAWPFEEPVNPEEVPEYGEYITFPIDLFTISQRIREKYYMHERLFIADLNRLFDNCYKFNGVETIYYFCGFKLNQLAIKLVKKEFPRSDLQVLIAEWEPTYSE</sequence>
<evidence type="ECO:0000256" key="4">
    <source>
        <dbReference type="ARBA" id="ARBA00023117"/>
    </source>
</evidence>
<evidence type="ECO:0000256" key="3">
    <source>
        <dbReference type="ARBA" id="ARBA00008607"/>
    </source>
</evidence>
<evidence type="ECO:0000256" key="5">
    <source>
        <dbReference type="ARBA" id="ARBA00023159"/>
    </source>
</evidence>
<evidence type="ECO:0000256" key="2">
    <source>
        <dbReference type="ARBA" id="ARBA00004300"/>
    </source>
</evidence>
<dbReference type="InterPro" id="IPR016181">
    <property type="entry name" value="Acyl_CoA_acyltransferase"/>
</dbReference>
<dbReference type="Gene3D" id="3.40.630.30">
    <property type="match status" value="1"/>
</dbReference>
<proteinExistence type="inferred from homology"/>
<evidence type="ECO:0000256" key="8">
    <source>
        <dbReference type="ARBA" id="ARBA00048940"/>
    </source>
</evidence>
<dbReference type="GO" id="GO:0005634">
    <property type="term" value="C:nucleus"/>
    <property type="evidence" value="ECO:0007669"/>
    <property type="project" value="UniProtKB-SubCell"/>
</dbReference>
<dbReference type="PROSITE" id="PS51186">
    <property type="entry name" value="GNAT"/>
    <property type="match status" value="1"/>
</dbReference>
<comment type="subcellular location">
    <subcellularLocation>
        <location evidence="2">Cytoplasm</location>
        <location evidence="2">Cytoskeleton</location>
        <location evidence="2">Microtubule organizing center</location>
        <location evidence="2">Centrosome</location>
    </subcellularLocation>
    <subcellularLocation>
        <location evidence="1">Nucleus</location>
    </subcellularLocation>
</comment>
<dbReference type="PROSITE" id="PS50014">
    <property type="entry name" value="BROMODOMAIN_2"/>
    <property type="match status" value="1"/>
</dbReference>
<dbReference type="InterPro" id="IPR001487">
    <property type="entry name" value="Bromodomain"/>
</dbReference>
<dbReference type="PRINTS" id="PR00503">
    <property type="entry name" value="BROMODOMAIN"/>
</dbReference>
<reference evidence="14" key="1">
    <citation type="submission" date="2022-10" db="EMBL/GenBank/DDBJ databases">
        <title>Genome assembly of Pristionchus species.</title>
        <authorList>
            <person name="Yoshida K."/>
            <person name="Sommer R.J."/>
        </authorList>
    </citation>
    <scope>NUCLEOTIDE SEQUENCE [LARGE SCALE GENOMIC DNA]</scope>
    <source>
        <strain evidence="14">RS5460</strain>
    </source>
</reference>
<comment type="caution">
    <text evidence="13">The sequence shown here is derived from an EMBL/GenBank/DDBJ whole genome shotgun (WGS) entry which is preliminary data.</text>
</comment>
<dbReference type="Proteomes" id="UP001328107">
    <property type="component" value="Unassembled WGS sequence"/>
</dbReference>
<feature type="compositionally biased region" description="Acidic residues" evidence="10">
    <location>
        <begin position="52"/>
        <end position="89"/>
    </location>
</feature>
<evidence type="ECO:0000256" key="10">
    <source>
        <dbReference type="SAM" id="MobiDB-lite"/>
    </source>
</evidence>
<dbReference type="SUPFAM" id="SSF47370">
    <property type="entry name" value="Bromodomain"/>
    <property type="match status" value="1"/>
</dbReference>
<dbReference type="Pfam" id="PF00583">
    <property type="entry name" value="Acetyltransf_1"/>
    <property type="match status" value="1"/>
</dbReference>
<protein>
    <recommendedName>
        <fullName evidence="15">Histone acetyltransferase</fullName>
    </recommendedName>
</protein>
<dbReference type="Gene3D" id="1.20.920.10">
    <property type="entry name" value="Bromodomain-like"/>
    <property type="match status" value="1"/>
</dbReference>
<evidence type="ECO:0000313" key="13">
    <source>
        <dbReference type="EMBL" id="GMR60508.1"/>
    </source>
</evidence>
<comment type="catalytic activity">
    <reaction evidence="8">
        <text>L-lysyl-[histone] + acetyl-CoA = N(6)-acetyl-L-lysyl-[histone] + CoA + H(+)</text>
        <dbReference type="Rhea" id="RHEA:21992"/>
        <dbReference type="Rhea" id="RHEA-COMP:9845"/>
        <dbReference type="Rhea" id="RHEA-COMP:11338"/>
        <dbReference type="ChEBI" id="CHEBI:15378"/>
        <dbReference type="ChEBI" id="CHEBI:29969"/>
        <dbReference type="ChEBI" id="CHEBI:57287"/>
        <dbReference type="ChEBI" id="CHEBI:57288"/>
        <dbReference type="ChEBI" id="CHEBI:61930"/>
        <dbReference type="EC" id="2.3.1.48"/>
    </reaction>
    <physiologicalReaction direction="left-to-right" evidence="8">
        <dbReference type="Rhea" id="RHEA:21993"/>
    </physiologicalReaction>
</comment>
<evidence type="ECO:0000256" key="9">
    <source>
        <dbReference type="PROSITE-ProRule" id="PRU00035"/>
    </source>
</evidence>
<keyword evidence="5" id="KW-0010">Activator</keyword>
<evidence type="ECO:0000259" key="11">
    <source>
        <dbReference type="PROSITE" id="PS50014"/>
    </source>
</evidence>
<feature type="non-terminal residue" evidence="13">
    <location>
        <position position="1"/>
    </location>
</feature>
<dbReference type="EMBL" id="BTRK01000006">
    <property type="protein sequence ID" value="GMR60508.1"/>
    <property type="molecule type" value="Genomic_DNA"/>
</dbReference>
<feature type="domain" description="N-acetyltransferase" evidence="12">
    <location>
        <begin position="535"/>
        <end position="682"/>
    </location>
</feature>
<name>A0AAN5IBY3_9BILA</name>
<gene>
    <name evidence="13" type="ORF">PMAYCL1PPCAC_30703</name>
</gene>
<keyword evidence="6" id="KW-0963">Cytoplasm</keyword>
<dbReference type="InterPro" id="IPR037800">
    <property type="entry name" value="GCN5"/>
</dbReference>
<evidence type="ECO:0000256" key="6">
    <source>
        <dbReference type="ARBA" id="ARBA00023212"/>
    </source>
</evidence>
<dbReference type="PANTHER" id="PTHR45750">
    <property type="entry name" value="GH11602P"/>
    <property type="match status" value="1"/>
</dbReference>
<comment type="similarity">
    <text evidence="3">Belongs to the acetyltransferase family. GCN5 subfamily.</text>
</comment>
<dbReference type="GO" id="GO:0005813">
    <property type="term" value="C:centrosome"/>
    <property type="evidence" value="ECO:0007669"/>
    <property type="project" value="UniProtKB-SubCell"/>
</dbReference>
<keyword evidence="14" id="KW-1185">Reference proteome</keyword>
<feature type="compositionally biased region" description="Acidic residues" evidence="10">
    <location>
        <begin position="14"/>
        <end position="27"/>
    </location>
</feature>
<dbReference type="GO" id="GO:0140672">
    <property type="term" value="C:ATAC complex"/>
    <property type="evidence" value="ECO:0007669"/>
    <property type="project" value="TreeGrafter"/>
</dbReference>
<organism evidence="13 14">
    <name type="scientific">Pristionchus mayeri</name>
    <dbReference type="NCBI Taxonomy" id="1317129"/>
    <lineage>
        <taxon>Eukaryota</taxon>
        <taxon>Metazoa</taxon>
        <taxon>Ecdysozoa</taxon>
        <taxon>Nematoda</taxon>
        <taxon>Chromadorea</taxon>
        <taxon>Rhabditida</taxon>
        <taxon>Rhabditina</taxon>
        <taxon>Diplogasteromorpha</taxon>
        <taxon>Diplogasteroidea</taxon>
        <taxon>Neodiplogasteridae</taxon>
        <taxon>Pristionchus</taxon>
    </lineage>
</organism>
<dbReference type="GO" id="GO:0045944">
    <property type="term" value="P:positive regulation of transcription by RNA polymerase II"/>
    <property type="evidence" value="ECO:0007669"/>
    <property type="project" value="TreeGrafter"/>
</dbReference>
<feature type="domain" description="Bromo" evidence="11">
    <location>
        <begin position="772"/>
        <end position="842"/>
    </location>
</feature>
<dbReference type="Pfam" id="PF00439">
    <property type="entry name" value="Bromodomain"/>
    <property type="match status" value="1"/>
</dbReference>
<dbReference type="SUPFAM" id="SSF55729">
    <property type="entry name" value="Acyl-CoA N-acyltransferases (Nat)"/>
    <property type="match status" value="1"/>
</dbReference>
<feature type="region of interest" description="Disordered" evidence="10">
    <location>
        <begin position="1"/>
        <end position="132"/>
    </location>
</feature>
<evidence type="ECO:0000259" key="12">
    <source>
        <dbReference type="PROSITE" id="PS51186"/>
    </source>
</evidence>
<dbReference type="InterPro" id="IPR036427">
    <property type="entry name" value="Bromodomain-like_sf"/>
</dbReference>
<dbReference type="Pfam" id="PF06466">
    <property type="entry name" value="PCAF_N"/>
    <property type="match status" value="1"/>
</dbReference>
<dbReference type="PANTHER" id="PTHR45750:SF3">
    <property type="entry name" value="HISTONE ACETYLTRANSFERASE"/>
    <property type="match status" value="1"/>
</dbReference>
<evidence type="ECO:0000313" key="14">
    <source>
        <dbReference type="Proteomes" id="UP001328107"/>
    </source>
</evidence>
<feature type="compositionally biased region" description="Basic residues" evidence="10">
    <location>
        <begin position="95"/>
        <end position="105"/>
    </location>
</feature>
<dbReference type="CDD" id="cd04301">
    <property type="entry name" value="NAT_SF"/>
    <property type="match status" value="1"/>
</dbReference>
<dbReference type="SMART" id="SM00297">
    <property type="entry name" value="BROMO"/>
    <property type="match status" value="1"/>
</dbReference>
<dbReference type="InterPro" id="IPR009464">
    <property type="entry name" value="PCAF_N"/>
</dbReference>